<dbReference type="InterPro" id="IPR004802">
    <property type="entry name" value="tRNA_PsdUridine_synth_B_fam"/>
</dbReference>
<dbReference type="InterPro" id="IPR036974">
    <property type="entry name" value="PUA_sf"/>
</dbReference>
<reference evidence="2 3" key="1">
    <citation type="submission" date="2023-05" db="EMBL/GenBank/DDBJ databases">
        <title>A new hyperthermophilic archaea 'Ignisphaera cupida' sp. nov. and description of the family 'Ignisphaeraceae' fam. nov.</title>
        <authorList>
            <person name="Podosokorskaya O.A."/>
            <person name="Elcheninov A.G."/>
            <person name="Klukina A."/>
            <person name="Merkel A.Y."/>
        </authorList>
    </citation>
    <scope>NUCLEOTIDE SEQUENCE [LARGE SCALE GENOMIC DNA]</scope>
    <source>
        <strain evidence="2 3">4213-co</strain>
    </source>
</reference>
<dbReference type="SUPFAM" id="SSF55120">
    <property type="entry name" value="Pseudouridine synthase"/>
    <property type="match status" value="1"/>
</dbReference>
<organism evidence="2 3">
    <name type="scientific">Ignisphaera cupida</name>
    <dbReference type="NCBI Taxonomy" id="3050454"/>
    <lineage>
        <taxon>Archaea</taxon>
        <taxon>Thermoproteota</taxon>
        <taxon>Thermoprotei</taxon>
        <taxon>Desulfurococcales</taxon>
        <taxon>Desulfurococcaceae</taxon>
        <taxon>Ignisphaera</taxon>
    </lineage>
</organism>
<dbReference type="Gene3D" id="2.30.130.10">
    <property type="entry name" value="PUA domain"/>
    <property type="match status" value="1"/>
</dbReference>
<comment type="caution">
    <text evidence="2">The sequence shown here is derived from an EMBL/GenBank/DDBJ whole genome shotgun (WGS) entry which is preliminary data.</text>
</comment>
<name>A0ABD4Z3P4_9CREN</name>
<dbReference type="InterPro" id="IPR020103">
    <property type="entry name" value="PsdUridine_synth_cat_dom_sf"/>
</dbReference>
<dbReference type="PANTHER" id="PTHR23127:SF0">
    <property type="entry name" value="H_ACA RIBONUCLEOPROTEIN COMPLEX SUBUNIT DKC1"/>
    <property type="match status" value="1"/>
</dbReference>
<dbReference type="Pfam" id="PF08068">
    <property type="entry name" value="DKCLD"/>
    <property type="match status" value="1"/>
</dbReference>
<evidence type="ECO:0000313" key="2">
    <source>
        <dbReference type="EMBL" id="MDK6027931.1"/>
    </source>
</evidence>
<dbReference type="InterPro" id="IPR012960">
    <property type="entry name" value="Dyskerin-like"/>
</dbReference>
<sequence>MKIESSKGFAFLKKLDEVANKKRNYIVKSEAETDPRYGFYPFERPVDVYISYGLIPLDKPPGPTSHEVVAWIKKMFGVSKAGHGGTLEPKP</sequence>
<dbReference type="SMART" id="SM01136">
    <property type="entry name" value="DKCLD"/>
    <property type="match status" value="1"/>
</dbReference>
<dbReference type="RefSeq" id="WP_285272909.1">
    <property type="nucleotide sequence ID" value="NZ_JASNVW010000001.1"/>
</dbReference>
<dbReference type="AlphaFoldDB" id="A0ABD4Z3P4"/>
<proteinExistence type="predicted"/>
<dbReference type="PANTHER" id="PTHR23127">
    <property type="entry name" value="CENTROMERE/MICROTUBULE BINDING PROTEIN CBF5"/>
    <property type="match status" value="1"/>
</dbReference>
<dbReference type="Gene3D" id="3.30.2350.10">
    <property type="entry name" value="Pseudouridine synthase"/>
    <property type="match status" value="1"/>
</dbReference>
<evidence type="ECO:0000313" key="3">
    <source>
        <dbReference type="Proteomes" id="UP001529235"/>
    </source>
</evidence>
<keyword evidence="3" id="KW-1185">Reference proteome</keyword>
<evidence type="ECO:0000259" key="1">
    <source>
        <dbReference type="SMART" id="SM01136"/>
    </source>
</evidence>
<feature type="domain" description="Dyskerin-like" evidence="1">
    <location>
        <begin position="21"/>
        <end position="69"/>
    </location>
</feature>
<accession>A0ABD4Z3P4</accession>
<gene>
    <name evidence="2" type="ORF">QPL79_00940</name>
</gene>
<protein>
    <submittedName>
        <fullName evidence="2">tRNA pseudouridine synthase A</fullName>
    </submittedName>
</protein>
<dbReference type="Proteomes" id="UP001529235">
    <property type="component" value="Unassembled WGS sequence"/>
</dbReference>
<dbReference type="EMBL" id="JASNVW010000001">
    <property type="protein sequence ID" value="MDK6027931.1"/>
    <property type="molecule type" value="Genomic_DNA"/>
</dbReference>